<protein>
    <submittedName>
        <fullName evidence="1">Uncharacterized protein</fullName>
    </submittedName>
</protein>
<name>A0ABU6TFX1_9FABA</name>
<sequence>MNNHIHHVPYYTNFVQATSSNEVSCTKRLTSNQIYNSCVILPLRFAREAFPSRRNNVLVLFENKPPTRMGLR</sequence>
<accession>A0ABU6TFX1</accession>
<reference evidence="1 2" key="1">
    <citation type="journal article" date="2023" name="Plants (Basel)">
        <title>Bridging the Gap: Combining Genomics and Transcriptomics Approaches to Understand Stylosanthes scabra, an Orphan Legume from the Brazilian Caatinga.</title>
        <authorList>
            <person name="Ferreira-Neto J.R.C."/>
            <person name="da Silva M.D."/>
            <person name="Binneck E."/>
            <person name="de Melo N.F."/>
            <person name="da Silva R.H."/>
            <person name="de Melo A.L.T.M."/>
            <person name="Pandolfi V."/>
            <person name="Bustamante F.O."/>
            <person name="Brasileiro-Vidal A.C."/>
            <person name="Benko-Iseppon A.M."/>
        </authorList>
    </citation>
    <scope>NUCLEOTIDE SEQUENCE [LARGE SCALE GENOMIC DNA]</scope>
    <source>
        <tissue evidence="1">Leaves</tissue>
    </source>
</reference>
<proteinExistence type="predicted"/>
<evidence type="ECO:0000313" key="2">
    <source>
        <dbReference type="Proteomes" id="UP001341840"/>
    </source>
</evidence>
<dbReference type="Proteomes" id="UP001341840">
    <property type="component" value="Unassembled WGS sequence"/>
</dbReference>
<gene>
    <name evidence="1" type="ORF">PIB30_041490</name>
</gene>
<comment type="caution">
    <text evidence="1">The sequence shown here is derived from an EMBL/GenBank/DDBJ whole genome shotgun (WGS) entry which is preliminary data.</text>
</comment>
<organism evidence="1 2">
    <name type="scientific">Stylosanthes scabra</name>
    <dbReference type="NCBI Taxonomy" id="79078"/>
    <lineage>
        <taxon>Eukaryota</taxon>
        <taxon>Viridiplantae</taxon>
        <taxon>Streptophyta</taxon>
        <taxon>Embryophyta</taxon>
        <taxon>Tracheophyta</taxon>
        <taxon>Spermatophyta</taxon>
        <taxon>Magnoliopsida</taxon>
        <taxon>eudicotyledons</taxon>
        <taxon>Gunneridae</taxon>
        <taxon>Pentapetalae</taxon>
        <taxon>rosids</taxon>
        <taxon>fabids</taxon>
        <taxon>Fabales</taxon>
        <taxon>Fabaceae</taxon>
        <taxon>Papilionoideae</taxon>
        <taxon>50 kb inversion clade</taxon>
        <taxon>dalbergioids sensu lato</taxon>
        <taxon>Dalbergieae</taxon>
        <taxon>Pterocarpus clade</taxon>
        <taxon>Stylosanthes</taxon>
    </lineage>
</organism>
<evidence type="ECO:0000313" key="1">
    <source>
        <dbReference type="EMBL" id="MED6147161.1"/>
    </source>
</evidence>
<keyword evidence="2" id="KW-1185">Reference proteome</keyword>
<dbReference type="EMBL" id="JASCZI010090851">
    <property type="protein sequence ID" value="MED6147161.1"/>
    <property type="molecule type" value="Genomic_DNA"/>
</dbReference>